<gene>
    <name evidence="9" type="ORF">ACFQDM_06135</name>
</gene>
<dbReference type="EC" id="3.4.21.-" evidence="9"/>
<evidence type="ECO:0000256" key="6">
    <source>
        <dbReference type="ARBA" id="ARBA00023136"/>
    </source>
</evidence>
<dbReference type="SUPFAM" id="SSF144091">
    <property type="entry name" value="Rhomboid-like"/>
    <property type="match status" value="1"/>
</dbReference>
<feature type="transmembrane region" description="Helical" evidence="7">
    <location>
        <begin position="137"/>
        <end position="157"/>
    </location>
</feature>
<proteinExistence type="inferred from homology"/>
<feature type="transmembrane region" description="Helical" evidence="7">
    <location>
        <begin position="88"/>
        <end position="105"/>
    </location>
</feature>
<evidence type="ECO:0000256" key="1">
    <source>
        <dbReference type="ARBA" id="ARBA00004141"/>
    </source>
</evidence>
<dbReference type="GO" id="GO:0008233">
    <property type="term" value="F:peptidase activity"/>
    <property type="evidence" value="ECO:0007669"/>
    <property type="project" value="UniProtKB-KW"/>
</dbReference>
<dbReference type="InterPro" id="IPR050925">
    <property type="entry name" value="Rhomboid_protease_S54"/>
</dbReference>
<comment type="similarity">
    <text evidence="2">Belongs to the peptidase S54 family.</text>
</comment>
<keyword evidence="6 7" id="KW-0472">Membrane</keyword>
<evidence type="ECO:0000256" key="7">
    <source>
        <dbReference type="SAM" id="Phobius"/>
    </source>
</evidence>
<dbReference type="RefSeq" id="WP_377376850.1">
    <property type="nucleotide sequence ID" value="NZ_JBHSSW010000005.1"/>
</dbReference>
<reference evidence="10" key="1">
    <citation type="journal article" date="2019" name="Int. J. Syst. Evol. Microbiol.">
        <title>The Global Catalogue of Microorganisms (GCM) 10K type strain sequencing project: providing services to taxonomists for standard genome sequencing and annotation.</title>
        <authorList>
            <consortium name="The Broad Institute Genomics Platform"/>
            <consortium name="The Broad Institute Genome Sequencing Center for Infectious Disease"/>
            <person name="Wu L."/>
            <person name="Ma J."/>
        </authorList>
    </citation>
    <scope>NUCLEOTIDE SEQUENCE [LARGE SCALE GENOMIC DNA]</scope>
    <source>
        <strain evidence="10">CGMCC-1.15741</strain>
    </source>
</reference>
<dbReference type="Pfam" id="PF01694">
    <property type="entry name" value="Rhomboid"/>
    <property type="match status" value="1"/>
</dbReference>
<keyword evidence="4 9" id="KW-0378">Hydrolase</keyword>
<dbReference type="PANTHER" id="PTHR43731">
    <property type="entry name" value="RHOMBOID PROTEASE"/>
    <property type="match status" value="1"/>
</dbReference>
<protein>
    <submittedName>
        <fullName evidence="9">Rhomboid family intramembrane serine protease</fullName>
        <ecNumber evidence="9">3.4.21.-</ecNumber>
    </submittedName>
</protein>
<dbReference type="InterPro" id="IPR022764">
    <property type="entry name" value="Peptidase_S54_rhomboid_dom"/>
</dbReference>
<feature type="transmembrane region" description="Helical" evidence="7">
    <location>
        <begin position="111"/>
        <end position="132"/>
    </location>
</feature>
<keyword evidence="9" id="KW-0645">Protease</keyword>
<dbReference type="PANTHER" id="PTHR43731:SF14">
    <property type="entry name" value="PRESENILIN-ASSOCIATED RHOMBOID-LIKE PROTEIN, MITOCHONDRIAL"/>
    <property type="match status" value="1"/>
</dbReference>
<organism evidence="9 10">
    <name type="scientific">Ponticaulis profundi</name>
    <dbReference type="NCBI Taxonomy" id="2665222"/>
    <lineage>
        <taxon>Bacteria</taxon>
        <taxon>Pseudomonadati</taxon>
        <taxon>Pseudomonadota</taxon>
        <taxon>Alphaproteobacteria</taxon>
        <taxon>Hyphomonadales</taxon>
        <taxon>Hyphomonadaceae</taxon>
        <taxon>Ponticaulis</taxon>
    </lineage>
</organism>
<evidence type="ECO:0000259" key="8">
    <source>
        <dbReference type="Pfam" id="PF01694"/>
    </source>
</evidence>
<dbReference type="Proteomes" id="UP001596303">
    <property type="component" value="Unassembled WGS sequence"/>
</dbReference>
<evidence type="ECO:0000313" key="9">
    <source>
        <dbReference type="EMBL" id="MFC6197648.1"/>
    </source>
</evidence>
<dbReference type="GO" id="GO:0006508">
    <property type="term" value="P:proteolysis"/>
    <property type="evidence" value="ECO:0007669"/>
    <property type="project" value="UniProtKB-KW"/>
</dbReference>
<dbReference type="EMBL" id="JBHSSW010000005">
    <property type="protein sequence ID" value="MFC6197648.1"/>
    <property type="molecule type" value="Genomic_DNA"/>
</dbReference>
<name>A0ABW1S7N4_9PROT</name>
<feature type="transmembrane region" description="Helical" evidence="7">
    <location>
        <begin position="177"/>
        <end position="197"/>
    </location>
</feature>
<sequence length="207" mass="23018">MPVSNRLPVTYMLIGINVLISMFAFYSPAFFEAMLFQVGPVRDGEIYRLLTAGFLHADLMHLLFNMFTLFFFGPVLESDRLMGRTRFLIIYFAALLAGNLWALFANFNEPFYAAVGASGAISGVMIAVSLFVPFMMIFFFGIIPVPAILFAVLYIGYSAFAMGAANSTIGHEAHLGGAIAGLVLTLVMFPGVPRHLVRQFRQKFFRR</sequence>
<feature type="transmembrane region" description="Helical" evidence="7">
    <location>
        <begin position="7"/>
        <end position="26"/>
    </location>
</feature>
<evidence type="ECO:0000256" key="4">
    <source>
        <dbReference type="ARBA" id="ARBA00022801"/>
    </source>
</evidence>
<dbReference type="Gene3D" id="1.20.1540.10">
    <property type="entry name" value="Rhomboid-like"/>
    <property type="match status" value="1"/>
</dbReference>
<comment type="caution">
    <text evidence="9">The sequence shown here is derived from an EMBL/GenBank/DDBJ whole genome shotgun (WGS) entry which is preliminary data.</text>
</comment>
<evidence type="ECO:0000313" key="10">
    <source>
        <dbReference type="Proteomes" id="UP001596303"/>
    </source>
</evidence>
<comment type="subcellular location">
    <subcellularLocation>
        <location evidence="1">Membrane</location>
        <topology evidence="1">Multi-pass membrane protein</topology>
    </subcellularLocation>
</comment>
<feature type="domain" description="Peptidase S54 rhomboid" evidence="8">
    <location>
        <begin position="44"/>
        <end position="189"/>
    </location>
</feature>
<keyword evidence="10" id="KW-1185">Reference proteome</keyword>
<evidence type="ECO:0000256" key="5">
    <source>
        <dbReference type="ARBA" id="ARBA00022989"/>
    </source>
</evidence>
<evidence type="ECO:0000256" key="3">
    <source>
        <dbReference type="ARBA" id="ARBA00022692"/>
    </source>
</evidence>
<feature type="transmembrane region" description="Helical" evidence="7">
    <location>
        <begin position="46"/>
        <end position="76"/>
    </location>
</feature>
<evidence type="ECO:0000256" key="2">
    <source>
        <dbReference type="ARBA" id="ARBA00009045"/>
    </source>
</evidence>
<accession>A0ABW1S7N4</accession>
<dbReference type="InterPro" id="IPR035952">
    <property type="entry name" value="Rhomboid-like_sf"/>
</dbReference>
<keyword evidence="3 7" id="KW-0812">Transmembrane</keyword>
<keyword evidence="5 7" id="KW-1133">Transmembrane helix</keyword>